<evidence type="ECO:0000313" key="1">
    <source>
        <dbReference type="EMBL" id="KIM20353.1"/>
    </source>
</evidence>
<gene>
    <name evidence="1" type="ORF">M408DRAFT_334007</name>
</gene>
<dbReference type="EMBL" id="KN824442">
    <property type="protein sequence ID" value="KIM20353.1"/>
    <property type="molecule type" value="Genomic_DNA"/>
</dbReference>
<keyword evidence="2" id="KW-1185">Reference proteome</keyword>
<reference evidence="1 2" key="1">
    <citation type="submission" date="2014-04" db="EMBL/GenBank/DDBJ databases">
        <authorList>
            <consortium name="DOE Joint Genome Institute"/>
            <person name="Kuo A."/>
            <person name="Zuccaro A."/>
            <person name="Kohler A."/>
            <person name="Nagy L.G."/>
            <person name="Floudas D."/>
            <person name="Copeland A."/>
            <person name="Barry K.W."/>
            <person name="Cichocki N."/>
            <person name="Veneault-Fourrey C."/>
            <person name="LaButti K."/>
            <person name="Lindquist E.A."/>
            <person name="Lipzen A."/>
            <person name="Lundell T."/>
            <person name="Morin E."/>
            <person name="Murat C."/>
            <person name="Sun H."/>
            <person name="Tunlid A."/>
            <person name="Henrissat B."/>
            <person name="Grigoriev I.V."/>
            <person name="Hibbett D.S."/>
            <person name="Martin F."/>
            <person name="Nordberg H.P."/>
            <person name="Cantor M.N."/>
            <person name="Hua S.X."/>
        </authorList>
    </citation>
    <scope>NUCLEOTIDE SEQUENCE [LARGE SCALE GENOMIC DNA]</scope>
    <source>
        <strain evidence="1 2">MAFF 305830</strain>
    </source>
</reference>
<dbReference type="Proteomes" id="UP000054097">
    <property type="component" value="Unassembled WGS sequence"/>
</dbReference>
<dbReference type="HOGENOM" id="CLU_2851157_0_0_1"/>
<organism evidence="1 2">
    <name type="scientific">Serendipita vermifera MAFF 305830</name>
    <dbReference type="NCBI Taxonomy" id="933852"/>
    <lineage>
        <taxon>Eukaryota</taxon>
        <taxon>Fungi</taxon>
        <taxon>Dikarya</taxon>
        <taxon>Basidiomycota</taxon>
        <taxon>Agaricomycotina</taxon>
        <taxon>Agaricomycetes</taxon>
        <taxon>Sebacinales</taxon>
        <taxon>Serendipitaceae</taxon>
        <taxon>Serendipita</taxon>
    </lineage>
</organism>
<accession>A0A0C2W1G4</accession>
<name>A0A0C2W1G4_SERVB</name>
<dbReference type="AlphaFoldDB" id="A0A0C2W1G4"/>
<sequence length="65" mass="6737">MHSGYAKIQMLVSVSILLSDPGSCSIKEVLGKIVILGTSTSPDGSLLMIGTPTTLLPLVLSFSFA</sequence>
<protein>
    <submittedName>
        <fullName evidence="1">Uncharacterized protein</fullName>
    </submittedName>
</protein>
<evidence type="ECO:0000313" key="2">
    <source>
        <dbReference type="Proteomes" id="UP000054097"/>
    </source>
</evidence>
<reference evidence="2" key="2">
    <citation type="submission" date="2015-01" db="EMBL/GenBank/DDBJ databases">
        <title>Evolutionary Origins and Diversification of the Mycorrhizal Mutualists.</title>
        <authorList>
            <consortium name="DOE Joint Genome Institute"/>
            <consortium name="Mycorrhizal Genomics Consortium"/>
            <person name="Kohler A."/>
            <person name="Kuo A."/>
            <person name="Nagy L.G."/>
            <person name="Floudas D."/>
            <person name="Copeland A."/>
            <person name="Barry K.W."/>
            <person name="Cichocki N."/>
            <person name="Veneault-Fourrey C."/>
            <person name="LaButti K."/>
            <person name="Lindquist E.A."/>
            <person name="Lipzen A."/>
            <person name="Lundell T."/>
            <person name="Morin E."/>
            <person name="Murat C."/>
            <person name="Riley R."/>
            <person name="Ohm R."/>
            <person name="Sun H."/>
            <person name="Tunlid A."/>
            <person name="Henrissat B."/>
            <person name="Grigoriev I.V."/>
            <person name="Hibbett D.S."/>
            <person name="Martin F."/>
        </authorList>
    </citation>
    <scope>NUCLEOTIDE SEQUENCE [LARGE SCALE GENOMIC DNA]</scope>
    <source>
        <strain evidence="2">MAFF 305830</strain>
    </source>
</reference>
<proteinExistence type="predicted"/>